<dbReference type="FunFam" id="1.20.1050.10:FF:000007">
    <property type="entry name" value="Glutathione S-transferase 1-1"/>
    <property type="match status" value="1"/>
</dbReference>
<dbReference type="SFLD" id="SFLDG00358">
    <property type="entry name" value="Main_(cytGST)"/>
    <property type="match status" value="1"/>
</dbReference>
<evidence type="ECO:0000313" key="6">
    <source>
        <dbReference type="RefSeq" id="XP_017026527.1"/>
    </source>
</evidence>
<dbReference type="CDD" id="cd03045">
    <property type="entry name" value="GST_N_Delta_Epsilon"/>
    <property type="match status" value="1"/>
</dbReference>
<name>A0A6P4ICA3_DROKI</name>
<dbReference type="PANTHER" id="PTHR43969">
    <property type="entry name" value="GLUTATHIONE S TRANSFERASE D10, ISOFORM A-RELATED"/>
    <property type="match status" value="1"/>
</dbReference>
<dbReference type="CDD" id="cd03177">
    <property type="entry name" value="GST_C_Delta_Epsilon"/>
    <property type="match status" value="1"/>
</dbReference>
<evidence type="ECO:0000313" key="5">
    <source>
        <dbReference type="Proteomes" id="UP001652661"/>
    </source>
</evidence>
<dbReference type="GO" id="GO:0004364">
    <property type="term" value="F:glutathione transferase activity"/>
    <property type="evidence" value="ECO:0007669"/>
    <property type="project" value="TreeGrafter"/>
</dbReference>
<feature type="domain" description="GST N-terminal" evidence="3">
    <location>
        <begin position="2"/>
        <end position="83"/>
    </location>
</feature>
<dbReference type="Gene3D" id="1.20.1050.10">
    <property type="match status" value="1"/>
</dbReference>
<dbReference type="Pfam" id="PF02798">
    <property type="entry name" value="GST_N"/>
    <property type="match status" value="1"/>
</dbReference>
<proteinExistence type="inferred from homology"/>
<dbReference type="Proteomes" id="UP001652661">
    <property type="component" value="Chromosome 3R"/>
</dbReference>
<evidence type="ECO:0000256" key="2">
    <source>
        <dbReference type="RuleBase" id="RU003494"/>
    </source>
</evidence>
<reference evidence="6" key="1">
    <citation type="submission" date="2025-08" db="UniProtKB">
        <authorList>
            <consortium name="RefSeq"/>
        </authorList>
    </citation>
    <scope>IDENTIFICATION</scope>
    <source>
        <strain evidence="6">14028-0561.14</strain>
        <tissue evidence="6">Whole fly</tissue>
    </source>
</reference>
<comment type="subunit">
    <text evidence="1">Homodimer.</text>
</comment>
<dbReference type="InterPro" id="IPR036249">
    <property type="entry name" value="Thioredoxin-like_sf"/>
</dbReference>
<dbReference type="InterPro" id="IPR040079">
    <property type="entry name" value="Glutathione_S-Trfase"/>
</dbReference>
<accession>A0A6P4ICA3</accession>
<dbReference type="InterPro" id="IPR036282">
    <property type="entry name" value="Glutathione-S-Trfase_C_sf"/>
</dbReference>
<dbReference type="InterPro" id="IPR004045">
    <property type="entry name" value="Glutathione_S-Trfase_N"/>
</dbReference>
<dbReference type="PROSITE" id="PS50405">
    <property type="entry name" value="GST_CTER"/>
    <property type="match status" value="1"/>
</dbReference>
<dbReference type="Gene3D" id="3.40.30.10">
    <property type="entry name" value="Glutaredoxin"/>
    <property type="match status" value="1"/>
</dbReference>
<dbReference type="InterPro" id="IPR010987">
    <property type="entry name" value="Glutathione-S-Trfase_C-like"/>
</dbReference>
<gene>
    <name evidence="6" type="primary">LOC108077628</name>
</gene>
<protein>
    <submittedName>
        <fullName evidence="6">Glutathione S-transferase D6-like isoform X1</fullName>
    </submittedName>
</protein>
<dbReference type="FunFam" id="3.40.30.10:FF:000034">
    <property type="entry name" value="glutathione S-transferase 1"/>
    <property type="match status" value="1"/>
</dbReference>
<dbReference type="AlphaFoldDB" id="A0A6P4ICA3"/>
<feature type="domain" description="GST C-terminal" evidence="4">
    <location>
        <begin position="90"/>
        <end position="215"/>
    </location>
</feature>
<evidence type="ECO:0000259" key="3">
    <source>
        <dbReference type="PROSITE" id="PS50404"/>
    </source>
</evidence>
<dbReference type="PANTHER" id="PTHR43969:SF9">
    <property type="entry name" value="GLUTATHIONE S TRANSFERASE D10, ISOFORM A-RELATED"/>
    <property type="match status" value="1"/>
</dbReference>
<dbReference type="Pfam" id="PF00043">
    <property type="entry name" value="GST_C"/>
    <property type="match status" value="1"/>
</dbReference>
<dbReference type="RefSeq" id="XP_017026527.1">
    <property type="nucleotide sequence ID" value="XM_017171038.3"/>
</dbReference>
<comment type="similarity">
    <text evidence="2">Belongs to the GST superfamily.</text>
</comment>
<dbReference type="PROSITE" id="PS50404">
    <property type="entry name" value="GST_NTER"/>
    <property type="match status" value="1"/>
</dbReference>
<dbReference type="SUPFAM" id="SSF52833">
    <property type="entry name" value="Thioredoxin-like"/>
    <property type="match status" value="1"/>
</dbReference>
<dbReference type="SUPFAM" id="SSF47616">
    <property type="entry name" value="GST C-terminal domain-like"/>
    <property type="match status" value="1"/>
</dbReference>
<sequence>MSTLDFYNMAGAPGSLAVIMTAKAVGVELNSINVNTTKNEHLKPEFVKINPQRTVPTLVDNGFVVWETRAIVVYLVEKYGKPDSSLYPKDPQIRAVINQRMYFDMGTLYDAFDKYYFYILRNGKEETEENLEKLNAAFKLLNTFLEGQDYVAGSQMSVADFVIFATVLVIRVVDFDLKEFPNVDRWFTNVQNVPLAWAQDLRVLCDVKKFLCSNLKK</sequence>
<organism evidence="5 6">
    <name type="scientific">Drosophila kikkawai</name>
    <name type="common">Fruit fly</name>
    <dbReference type="NCBI Taxonomy" id="30033"/>
    <lineage>
        <taxon>Eukaryota</taxon>
        <taxon>Metazoa</taxon>
        <taxon>Ecdysozoa</taxon>
        <taxon>Arthropoda</taxon>
        <taxon>Hexapoda</taxon>
        <taxon>Insecta</taxon>
        <taxon>Pterygota</taxon>
        <taxon>Neoptera</taxon>
        <taxon>Endopterygota</taxon>
        <taxon>Diptera</taxon>
        <taxon>Brachycera</taxon>
        <taxon>Muscomorpha</taxon>
        <taxon>Ephydroidea</taxon>
        <taxon>Drosophilidae</taxon>
        <taxon>Drosophila</taxon>
        <taxon>Sophophora</taxon>
    </lineage>
</organism>
<evidence type="ECO:0000259" key="4">
    <source>
        <dbReference type="PROSITE" id="PS50405"/>
    </source>
</evidence>
<dbReference type="InterPro" id="IPR004046">
    <property type="entry name" value="GST_C"/>
</dbReference>
<dbReference type="GO" id="GO:0006749">
    <property type="term" value="P:glutathione metabolic process"/>
    <property type="evidence" value="ECO:0007669"/>
    <property type="project" value="TreeGrafter"/>
</dbReference>
<dbReference type="GeneID" id="108077628"/>
<dbReference type="SFLD" id="SFLDS00019">
    <property type="entry name" value="Glutathione_Transferase_(cytos"/>
    <property type="match status" value="1"/>
</dbReference>
<keyword evidence="5" id="KW-1185">Reference proteome</keyword>
<evidence type="ECO:0000256" key="1">
    <source>
        <dbReference type="ARBA" id="ARBA00011738"/>
    </source>
</evidence>
<dbReference type="OrthoDB" id="422574at2759"/>